<accession>E6SNC7</accession>
<protein>
    <submittedName>
        <fullName evidence="1">Uncharacterized protein</fullName>
    </submittedName>
</protein>
<proteinExistence type="predicted"/>
<dbReference type="PATRIC" id="fig|693979.3.peg.744"/>
<sequence>MPMMRKINCSSLELRFYLFLLLFLNVQVLFAQEDSTRFVYDTLLIKPVVGEPRIYQRDASFGMLFPFSAGNTFSSAFQSMEGSVFRIEQNSLCMPYQIDLSPHFRGDYGTDGTIMQFRRGALLGSGGQSSITGIGHFNEALLFYQQAIGQNLKFQIGMDAMKINMSHITGQAFTASGALAYRVSAGMAFRFFGSYAIGNTYGINTHSYGATMLFDVSKHFNMEVGVQRYYNSMRGRWETVPVVIPAYDFDKFKLVMDVGGILFEILRNVVFKDKGGGTIAPTRSPTLMK</sequence>
<dbReference type="Proteomes" id="UP000008630">
    <property type="component" value="Chromosome"/>
</dbReference>
<dbReference type="HOGENOM" id="CLU_084411_0_0_10"/>
<evidence type="ECO:0000313" key="2">
    <source>
        <dbReference type="Proteomes" id="UP000008630"/>
    </source>
</evidence>
<gene>
    <name evidence="1" type="ordered locus">Bache_0697</name>
</gene>
<organism evidence="1 2">
    <name type="scientific">Bacteroides helcogenes (strain ATCC 35417 / DSM 20613 / JCM 6297 / CCUG 15421 / P 36-108)</name>
    <dbReference type="NCBI Taxonomy" id="693979"/>
    <lineage>
        <taxon>Bacteria</taxon>
        <taxon>Pseudomonadati</taxon>
        <taxon>Bacteroidota</taxon>
        <taxon>Bacteroidia</taxon>
        <taxon>Bacteroidales</taxon>
        <taxon>Bacteroidaceae</taxon>
        <taxon>Bacteroides</taxon>
    </lineage>
</organism>
<dbReference type="eggNOG" id="ENOG5033148">
    <property type="taxonomic scope" value="Bacteria"/>
</dbReference>
<dbReference type="STRING" id="693979.Bache_0697"/>
<name>E6SNC7_BACT6</name>
<reference key="1">
    <citation type="submission" date="2010-11" db="EMBL/GenBank/DDBJ databases">
        <title>The complete genome of Bacteroides helcogenes P 36-108.</title>
        <authorList>
            <consortium name="US DOE Joint Genome Institute (JGI-PGF)"/>
            <person name="Lucas S."/>
            <person name="Copeland A."/>
            <person name="Lapidus A."/>
            <person name="Bruce D."/>
            <person name="Goodwin L."/>
            <person name="Pitluck S."/>
            <person name="Kyrpides N."/>
            <person name="Mavromatis K."/>
            <person name="Ivanova N."/>
            <person name="Zeytun A."/>
            <person name="Brettin T."/>
            <person name="Detter J.C."/>
            <person name="Tapia R."/>
            <person name="Han C."/>
            <person name="Land M."/>
            <person name="Hauser L."/>
            <person name="Markowitz V."/>
            <person name="Cheng J.-F."/>
            <person name="Hugenholtz P."/>
            <person name="Woyke T."/>
            <person name="Wu D."/>
            <person name="Gronow S."/>
            <person name="Wellnitz S."/>
            <person name="Brambilla E."/>
            <person name="Klenk H.-P."/>
            <person name="Eisen J.A."/>
        </authorList>
    </citation>
    <scope>NUCLEOTIDE SEQUENCE</scope>
    <source>
        <strain>P 36-108</strain>
    </source>
</reference>
<dbReference type="EMBL" id="CP002352">
    <property type="protein sequence ID" value="ADV42720.1"/>
    <property type="molecule type" value="Genomic_DNA"/>
</dbReference>
<dbReference type="OrthoDB" id="1070623at2"/>
<dbReference type="AlphaFoldDB" id="E6SNC7"/>
<reference evidence="1 2" key="2">
    <citation type="journal article" date="2011" name="Stand. Genomic Sci.">
        <title>Complete genome sequence of Bacteroides helcogenes type strain (P 36-108).</title>
        <authorList>
            <person name="Pati A."/>
            <person name="Gronow S."/>
            <person name="Zeytun A."/>
            <person name="Lapidus A."/>
            <person name="Nolan M."/>
            <person name="Hammon N."/>
            <person name="Deshpande S."/>
            <person name="Cheng J.F."/>
            <person name="Tapia R."/>
            <person name="Han C."/>
            <person name="Goodwin L."/>
            <person name="Pitluck S."/>
            <person name="Liolios K."/>
            <person name="Pagani I."/>
            <person name="Ivanova N."/>
            <person name="Mavromatis K."/>
            <person name="Chen A."/>
            <person name="Palaniappan K."/>
            <person name="Land M."/>
            <person name="Hauser L."/>
            <person name="Chang Y.J."/>
            <person name="Jeffries C.D."/>
            <person name="Detter J.C."/>
            <person name="Brambilla E."/>
            <person name="Rohde M."/>
            <person name="Goker M."/>
            <person name="Woyke T."/>
            <person name="Bristow J."/>
            <person name="Eisen J.A."/>
            <person name="Markowitz V."/>
            <person name="Hugenholtz P."/>
            <person name="Kyrpides N.C."/>
            <person name="Klenk H.P."/>
            <person name="Lucas S."/>
        </authorList>
    </citation>
    <scope>NUCLEOTIDE SEQUENCE [LARGE SCALE GENOMIC DNA]</scope>
    <source>
        <strain evidence="2">ATCC 35417 / DSM 20613 / JCM 6297 / CCUG 15421 / P 36-108</strain>
    </source>
</reference>
<evidence type="ECO:0000313" key="1">
    <source>
        <dbReference type="EMBL" id="ADV42720.1"/>
    </source>
</evidence>
<keyword evidence="2" id="KW-1185">Reference proteome</keyword>
<dbReference type="KEGG" id="bhl:Bache_0697"/>